<sequence>MFKLIRKRVVPAGRINYRRGYGEVSNIKVVDGTDGVSTSTSAPTTSTTDSTPTTINTDTTSDLETPWYLRNDTASPLNQTFDEPLPEIPENSPQSITPFLELLSKKFGLIDLKLFDLTNQPEHQDSVADYMIVCTGKSEKHIYKAANELRMYIKHNHGIVPKLEGFVTNAAKNANYRRMLRRARKGPMATDNEYGTPANSWIMCDTDVDGICIHILTADRRLELNLESLWDGSVDPENREFTSIRSAPKNNLTNDDLFIGIRREYHTRAKVMPSLFLSKRSYSTQTISTVQSFLSEPMPITSTTIQSYIKAANKSPLTSINDYDQNYELVRAIHLVSPESISFQQVTEALLAKYTNLDIMLDKSIPIKELKLNDVMEFMKLLIDSPELQSNPENLMSRSDDLYHRLSQFVASLYRFSNDIIDINASPEFIPLLLRLSVGNANDSTLVGPGTLDAIMSGKQELSQQPPSSERSVLASNRMRGILDLIEYYNQQQQSSSPSVSELVLFLYGNAGKWEKFWDQWDVSFNVLVGHPHPADAVRKWSRLIVYLSISGDVPAQLYFFNTYWNRASSAAGSFEEAFRLNNKSFNSEEEQKCVKNALQLILRNLGHQKSERLNHQIEQFIREL</sequence>
<dbReference type="PANTHER" id="PTHR28087:SF1">
    <property type="entry name" value="ATPASE SYNTHESIS PROTEIN 25, MITOCHONDRIAL"/>
    <property type="match status" value="1"/>
</dbReference>
<evidence type="ECO:0000313" key="10">
    <source>
        <dbReference type="Proteomes" id="UP001497600"/>
    </source>
</evidence>
<evidence type="ECO:0000256" key="8">
    <source>
        <dbReference type="SAM" id="MobiDB-lite"/>
    </source>
</evidence>
<evidence type="ECO:0000256" key="3">
    <source>
        <dbReference type="ARBA" id="ARBA00022792"/>
    </source>
</evidence>
<comment type="function">
    <text evidence="7">Mitochondrial mRNA stabilization factor.</text>
</comment>
<comment type="similarity">
    <text evidence="2 7">Belongs to the ATP25 family.</text>
</comment>
<gene>
    <name evidence="9" type="primary">ATP25</name>
    <name evidence="9" type="ORF">CAAN4_E11672</name>
</gene>
<evidence type="ECO:0000256" key="2">
    <source>
        <dbReference type="ARBA" id="ARBA00010787"/>
    </source>
</evidence>
<keyword evidence="6 7" id="KW-0472">Membrane</keyword>
<reference evidence="9 10" key="1">
    <citation type="submission" date="2024-01" db="EMBL/GenBank/DDBJ databases">
        <authorList>
            <consortium name="Genoscope - CEA"/>
            <person name="William W."/>
        </authorList>
    </citation>
    <scope>NUCLEOTIDE SEQUENCE [LARGE SCALE GENOMIC DNA]</scope>
    <source>
        <strain evidence="9 10">29B2s-10</strain>
    </source>
</reference>
<evidence type="ECO:0000256" key="5">
    <source>
        <dbReference type="ARBA" id="ARBA00023128"/>
    </source>
</evidence>
<dbReference type="Gene3D" id="3.30.460.10">
    <property type="entry name" value="Beta Polymerase, domain 2"/>
    <property type="match status" value="1"/>
</dbReference>
<evidence type="ECO:0000256" key="4">
    <source>
        <dbReference type="ARBA" id="ARBA00022946"/>
    </source>
</evidence>
<dbReference type="InterPro" id="IPR043519">
    <property type="entry name" value="NT_sf"/>
</dbReference>
<dbReference type="Proteomes" id="UP001497600">
    <property type="component" value="Chromosome E"/>
</dbReference>
<dbReference type="SUPFAM" id="SSF81301">
    <property type="entry name" value="Nucleotidyltransferase"/>
    <property type="match status" value="1"/>
</dbReference>
<accession>A0ABP0EGS6</accession>
<feature type="region of interest" description="Disordered" evidence="8">
    <location>
        <begin position="32"/>
        <end position="61"/>
    </location>
</feature>
<evidence type="ECO:0000313" key="9">
    <source>
        <dbReference type="EMBL" id="CAK7908756.1"/>
    </source>
</evidence>
<proteinExistence type="inferred from homology"/>
<keyword evidence="5 7" id="KW-0496">Mitochondrion</keyword>
<keyword evidence="3 7" id="KW-0999">Mitochondrion inner membrane</keyword>
<evidence type="ECO:0000256" key="7">
    <source>
        <dbReference type="RuleBase" id="RU367062"/>
    </source>
</evidence>
<dbReference type="PANTHER" id="PTHR28087">
    <property type="entry name" value="ATPASE SYNTHESIS PROTEIN 25, MITOCHONDRIAL"/>
    <property type="match status" value="1"/>
</dbReference>
<evidence type="ECO:0000256" key="6">
    <source>
        <dbReference type="ARBA" id="ARBA00023136"/>
    </source>
</evidence>
<evidence type="ECO:0000256" key="1">
    <source>
        <dbReference type="ARBA" id="ARBA00004443"/>
    </source>
</evidence>
<dbReference type="EMBL" id="OZ004257">
    <property type="protein sequence ID" value="CAK7908756.1"/>
    <property type="molecule type" value="Genomic_DNA"/>
</dbReference>
<keyword evidence="10" id="KW-1185">Reference proteome</keyword>
<feature type="compositionally biased region" description="Low complexity" evidence="8">
    <location>
        <begin position="37"/>
        <end position="61"/>
    </location>
</feature>
<keyword evidence="4 7" id="KW-0809">Transit peptide</keyword>
<dbReference type="Pfam" id="PF02410">
    <property type="entry name" value="RsfS"/>
    <property type="match status" value="1"/>
</dbReference>
<protein>
    <recommendedName>
        <fullName evidence="7">ATPase synthesis protein 25</fullName>
    </recommendedName>
</protein>
<comment type="subcellular location">
    <subcellularLocation>
        <location evidence="1 7">Mitochondrion inner membrane</location>
        <topology evidence="1 7">Peripheral membrane protein</topology>
        <orientation evidence="1 7">Matrix side</orientation>
    </subcellularLocation>
</comment>
<organism evidence="9 10">
    <name type="scientific">[Candida] anglica</name>
    <dbReference type="NCBI Taxonomy" id="148631"/>
    <lineage>
        <taxon>Eukaryota</taxon>
        <taxon>Fungi</taxon>
        <taxon>Dikarya</taxon>
        <taxon>Ascomycota</taxon>
        <taxon>Saccharomycotina</taxon>
        <taxon>Pichiomycetes</taxon>
        <taxon>Debaryomycetaceae</taxon>
        <taxon>Kurtzmaniella</taxon>
    </lineage>
</organism>
<dbReference type="InterPro" id="IPR040152">
    <property type="entry name" value="Atp25"/>
</dbReference>
<name>A0ABP0EGS6_9ASCO</name>